<proteinExistence type="inferred from homology"/>
<dbReference type="InterPro" id="IPR012773">
    <property type="entry name" value="Ectoine_EctB"/>
</dbReference>
<dbReference type="InterPro" id="IPR015424">
    <property type="entry name" value="PyrdxlP-dep_Trfase"/>
</dbReference>
<evidence type="ECO:0000256" key="7">
    <source>
        <dbReference type="ARBA" id="ARBA00022576"/>
    </source>
</evidence>
<accession>A0A075R705</accession>
<evidence type="ECO:0000256" key="12">
    <source>
        <dbReference type="RuleBase" id="RU365034"/>
    </source>
</evidence>
<dbReference type="NCBIfam" id="TIGR02407">
    <property type="entry name" value="ectoine_ectB"/>
    <property type="match status" value="1"/>
</dbReference>
<dbReference type="GO" id="GO:0047307">
    <property type="term" value="F:diaminobutyrate-pyruvate transaminase activity"/>
    <property type="evidence" value="ECO:0007669"/>
    <property type="project" value="InterPro"/>
</dbReference>
<dbReference type="GO" id="GO:0019491">
    <property type="term" value="P:ectoine biosynthetic process"/>
    <property type="evidence" value="ECO:0007669"/>
    <property type="project" value="UniProtKB-UniPathway"/>
</dbReference>
<sequence>MLTQSTSIFEQLESNVRSYCRSFPDVFIKGKNATMYTRSGAKFIDFFAGAGALNYGHNNDFIKKKLIDYLDADGLAHGLDMHTSAKESFLQTFNELILRPRNLEYKVMFCGPTGANAVEAGLKIARKTKQRAGIFAFTGGFHGMSLGALSVTANSYNRQAAGVDLPQVTFMPYPTDFSFDTIEYMDKMLSDSHSGIAKPAAIICETIQAEGGINVAPIQWLQRLRQLCDKHDVLLICDEVQIGCGRAGSFFSFERAAIVPDIVVLSKSISGYGLPMSLLLFKPELDIWQPAEHNGTFRGNQLAFVAAEAALHYREQEQLEAEVLRKEGYVKQFLHEQIASLHDQIEVRGMGLIWGVDVAKASGSDVNTAKKIAKRCYERGLIIECVGRNDTVVKLLPPLTIEWDELQKGCAILQESTREILSGFETSKM</sequence>
<dbReference type="STRING" id="1042163.BRLA_c026490"/>
<dbReference type="RefSeq" id="WP_003336211.1">
    <property type="nucleotide sequence ID" value="NZ_CP007806.1"/>
</dbReference>
<dbReference type="Gene3D" id="3.90.1150.10">
    <property type="entry name" value="Aspartate Aminotransferase, domain 1"/>
    <property type="match status" value="1"/>
</dbReference>
<evidence type="ECO:0000313" key="13">
    <source>
        <dbReference type="EMBL" id="AIG26968.1"/>
    </source>
</evidence>
<protein>
    <recommendedName>
        <fullName evidence="6 12">Diaminobutyrate--2-oxoglutarate transaminase</fullName>
        <ecNumber evidence="5 12">2.6.1.76</ecNumber>
    </recommendedName>
    <alternativeName>
        <fullName evidence="12">DABA aminotransferase</fullName>
    </alternativeName>
</protein>
<keyword evidence="9 11" id="KW-0663">Pyridoxal phosphate</keyword>
<evidence type="ECO:0000256" key="11">
    <source>
        <dbReference type="RuleBase" id="RU003560"/>
    </source>
</evidence>
<dbReference type="Pfam" id="PF00202">
    <property type="entry name" value="Aminotran_3"/>
    <property type="match status" value="1"/>
</dbReference>
<dbReference type="InterPro" id="IPR015421">
    <property type="entry name" value="PyrdxlP-dep_Trfase_major"/>
</dbReference>
<dbReference type="KEGG" id="blr:BRLA_c026490"/>
<dbReference type="PANTHER" id="PTHR43552:SF2">
    <property type="entry name" value="DIAMINOBUTYRATE--2-OXOGLUTARATE TRANSAMINASE"/>
    <property type="match status" value="1"/>
</dbReference>
<dbReference type="SUPFAM" id="SSF53383">
    <property type="entry name" value="PLP-dependent transferases"/>
    <property type="match status" value="1"/>
</dbReference>
<evidence type="ECO:0000256" key="10">
    <source>
        <dbReference type="ARBA" id="ARBA00049111"/>
    </source>
</evidence>
<comment type="catalytic activity">
    <reaction evidence="10 12">
        <text>L-2,4-diaminobutanoate + 2-oxoglutarate = L-aspartate 4-semialdehyde + L-glutamate</text>
        <dbReference type="Rhea" id="RHEA:11160"/>
        <dbReference type="ChEBI" id="CHEBI:16810"/>
        <dbReference type="ChEBI" id="CHEBI:29985"/>
        <dbReference type="ChEBI" id="CHEBI:58761"/>
        <dbReference type="ChEBI" id="CHEBI:537519"/>
        <dbReference type="EC" id="2.6.1.76"/>
    </reaction>
</comment>
<name>A0A075R705_BRELA</name>
<dbReference type="PANTHER" id="PTHR43552">
    <property type="entry name" value="DIAMINOBUTYRATE--2-OXOGLUTARATE AMINOTRANSFERASE"/>
    <property type="match status" value="1"/>
</dbReference>
<evidence type="ECO:0000256" key="9">
    <source>
        <dbReference type="ARBA" id="ARBA00022898"/>
    </source>
</evidence>
<evidence type="ECO:0000313" key="14">
    <source>
        <dbReference type="Proteomes" id="UP000005850"/>
    </source>
</evidence>
<comment type="similarity">
    <text evidence="4 11">Belongs to the class-III pyridoxal-phosphate-dependent aminotransferase family.</text>
</comment>
<dbReference type="GO" id="GO:0045303">
    <property type="term" value="F:diaminobutyrate-2-oxoglutarate transaminase activity"/>
    <property type="evidence" value="ECO:0007669"/>
    <property type="project" value="UniProtKB-EC"/>
</dbReference>
<evidence type="ECO:0000256" key="2">
    <source>
        <dbReference type="ARBA" id="ARBA00002189"/>
    </source>
</evidence>
<dbReference type="PROSITE" id="PS00600">
    <property type="entry name" value="AA_TRANSFER_CLASS_3"/>
    <property type="match status" value="1"/>
</dbReference>
<evidence type="ECO:0000256" key="8">
    <source>
        <dbReference type="ARBA" id="ARBA00022679"/>
    </source>
</evidence>
<dbReference type="Gene3D" id="3.40.640.10">
    <property type="entry name" value="Type I PLP-dependent aspartate aminotransferase-like (Major domain)"/>
    <property type="match status" value="1"/>
</dbReference>
<comment type="cofactor">
    <cofactor evidence="1 12">
        <name>pyridoxal 5'-phosphate</name>
        <dbReference type="ChEBI" id="CHEBI:597326"/>
    </cofactor>
</comment>
<evidence type="ECO:0000256" key="6">
    <source>
        <dbReference type="ARBA" id="ARBA00014798"/>
    </source>
</evidence>
<keyword evidence="8 12" id="KW-0808">Transferase</keyword>
<dbReference type="InterPro" id="IPR049704">
    <property type="entry name" value="Aminotrans_3_PPA_site"/>
</dbReference>
<dbReference type="InterPro" id="IPR015422">
    <property type="entry name" value="PyrdxlP-dep_Trfase_small"/>
</dbReference>
<dbReference type="Proteomes" id="UP000005850">
    <property type="component" value="Chromosome"/>
</dbReference>
<comment type="function">
    <text evidence="2 12">Catalyzes reversively the conversion of L-aspartate beta-semialdehyde (ASA) to L-2,4-diaminobutyrate (DABA) by transamination with L-glutamate.</text>
</comment>
<reference evidence="13 14" key="1">
    <citation type="journal article" date="2011" name="J. Bacteriol.">
        <title>Genome sequence of Brevibacillus laterosporus LMG 15441, a pathogen of invertebrates.</title>
        <authorList>
            <person name="Djukic M."/>
            <person name="Poehlein A."/>
            <person name="Thurmer A."/>
            <person name="Daniel R."/>
        </authorList>
    </citation>
    <scope>NUCLEOTIDE SEQUENCE [LARGE SCALE GENOMIC DNA]</scope>
    <source>
        <strain evidence="13 14">LMG 15441</strain>
    </source>
</reference>
<comment type="pathway">
    <text evidence="3 12">Amine and polyamine biosynthesis; ectoine biosynthesis; L-ectoine from L-aspartate 4-semialdehyde: step 1/3.</text>
</comment>
<dbReference type="EC" id="2.6.1.76" evidence="5 12"/>
<dbReference type="CDD" id="cd00610">
    <property type="entry name" value="OAT_like"/>
    <property type="match status" value="1"/>
</dbReference>
<keyword evidence="7 12" id="KW-0032">Aminotransferase</keyword>
<dbReference type="UniPathway" id="UPA00067">
    <property type="reaction ID" value="UER00121"/>
</dbReference>
<keyword evidence="14" id="KW-1185">Reference proteome</keyword>
<dbReference type="NCBIfam" id="TIGR00709">
    <property type="entry name" value="dat"/>
    <property type="match status" value="1"/>
</dbReference>
<evidence type="ECO:0000256" key="5">
    <source>
        <dbReference type="ARBA" id="ARBA00013155"/>
    </source>
</evidence>
<dbReference type="AlphaFoldDB" id="A0A075R705"/>
<dbReference type="EMBL" id="CP007806">
    <property type="protein sequence ID" value="AIG26968.1"/>
    <property type="molecule type" value="Genomic_DNA"/>
</dbReference>
<dbReference type="NCBIfam" id="NF006733">
    <property type="entry name" value="PRK09264.1"/>
    <property type="match status" value="1"/>
</dbReference>
<dbReference type="GO" id="GO:0030170">
    <property type="term" value="F:pyridoxal phosphate binding"/>
    <property type="evidence" value="ECO:0007669"/>
    <property type="project" value="InterPro"/>
</dbReference>
<dbReference type="HOGENOM" id="CLU_016922_10_0_9"/>
<evidence type="ECO:0000256" key="1">
    <source>
        <dbReference type="ARBA" id="ARBA00001933"/>
    </source>
</evidence>
<organism evidence="13 14">
    <name type="scientific">Brevibacillus laterosporus LMG 15441</name>
    <dbReference type="NCBI Taxonomy" id="1042163"/>
    <lineage>
        <taxon>Bacteria</taxon>
        <taxon>Bacillati</taxon>
        <taxon>Bacillota</taxon>
        <taxon>Bacilli</taxon>
        <taxon>Bacillales</taxon>
        <taxon>Paenibacillaceae</taxon>
        <taxon>Brevibacillus</taxon>
    </lineage>
</organism>
<evidence type="ECO:0000256" key="4">
    <source>
        <dbReference type="ARBA" id="ARBA00008954"/>
    </source>
</evidence>
<dbReference type="eggNOG" id="COG0160">
    <property type="taxonomic scope" value="Bacteria"/>
</dbReference>
<evidence type="ECO:0000256" key="3">
    <source>
        <dbReference type="ARBA" id="ARBA00004946"/>
    </source>
</evidence>
<dbReference type="InterPro" id="IPR005814">
    <property type="entry name" value="Aminotrans_3"/>
</dbReference>
<dbReference type="InterPro" id="IPR004637">
    <property type="entry name" value="Dat"/>
</dbReference>
<gene>
    <name evidence="13" type="ORF">BRLA_c026490</name>
</gene>